<reference evidence="1" key="1">
    <citation type="journal article" date="2023" name="IScience">
        <title>Live-bearing cockroach genome reveals convergent evolutionary mechanisms linked to viviparity in insects and beyond.</title>
        <authorList>
            <person name="Fouks B."/>
            <person name="Harrison M.C."/>
            <person name="Mikhailova A.A."/>
            <person name="Marchal E."/>
            <person name="English S."/>
            <person name="Carruthers M."/>
            <person name="Jennings E.C."/>
            <person name="Chiamaka E.L."/>
            <person name="Frigard R.A."/>
            <person name="Pippel M."/>
            <person name="Attardo G.M."/>
            <person name="Benoit J.B."/>
            <person name="Bornberg-Bauer E."/>
            <person name="Tobe S.S."/>
        </authorList>
    </citation>
    <scope>NUCLEOTIDE SEQUENCE</scope>
    <source>
        <strain evidence="1">Stay&amp;Tobe</strain>
    </source>
</reference>
<name>A0AAD8ESD6_DIPPU</name>
<gene>
    <name evidence="1" type="ORF">L9F63_009357</name>
</gene>
<reference evidence="1" key="2">
    <citation type="submission" date="2023-05" db="EMBL/GenBank/DDBJ databases">
        <authorList>
            <person name="Fouks B."/>
        </authorList>
    </citation>
    <scope>NUCLEOTIDE SEQUENCE</scope>
    <source>
        <strain evidence="1">Stay&amp;Tobe</strain>
        <tissue evidence="1">Testes</tissue>
    </source>
</reference>
<dbReference type="AlphaFoldDB" id="A0AAD8ESD6"/>
<feature type="non-terminal residue" evidence="1">
    <location>
        <position position="51"/>
    </location>
</feature>
<organism evidence="1 2">
    <name type="scientific">Diploptera punctata</name>
    <name type="common">Pacific beetle cockroach</name>
    <dbReference type="NCBI Taxonomy" id="6984"/>
    <lineage>
        <taxon>Eukaryota</taxon>
        <taxon>Metazoa</taxon>
        <taxon>Ecdysozoa</taxon>
        <taxon>Arthropoda</taxon>
        <taxon>Hexapoda</taxon>
        <taxon>Insecta</taxon>
        <taxon>Pterygota</taxon>
        <taxon>Neoptera</taxon>
        <taxon>Polyneoptera</taxon>
        <taxon>Dictyoptera</taxon>
        <taxon>Blattodea</taxon>
        <taxon>Blaberoidea</taxon>
        <taxon>Blaberidae</taxon>
        <taxon>Diplopterinae</taxon>
        <taxon>Diploptera</taxon>
    </lineage>
</organism>
<feature type="non-terminal residue" evidence="1">
    <location>
        <position position="1"/>
    </location>
</feature>
<evidence type="ECO:0000313" key="2">
    <source>
        <dbReference type="Proteomes" id="UP001233999"/>
    </source>
</evidence>
<dbReference type="Proteomes" id="UP001233999">
    <property type="component" value="Unassembled WGS sequence"/>
</dbReference>
<sequence length="51" mass="6008">CTVYAFLTHRSPTLCAHILRERRGFLKTGNFVDYLSYLYIYPRRVLCGPLL</sequence>
<comment type="caution">
    <text evidence="1">The sequence shown here is derived from an EMBL/GenBank/DDBJ whole genome shotgun (WGS) entry which is preliminary data.</text>
</comment>
<protein>
    <submittedName>
        <fullName evidence="1">Uncharacterized protein</fullName>
    </submittedName>
</protein>
<dbReference type="EMBL" id="JASPKZ010000429">
    <property type="protein sequence ID" value="KAJ9600344.1"/>
    <property type="molecule type" value="Genomic_DNA"/>
</dbReference>
<accession>A0AAD8ESD6</accession>
<keyword evidence="2" id="KW-1185">Reference proteome</keyword>
<proteinExistence type="predicted"/>
<evidence type="ECO:0000313" key="1">
    <source>
        <dbReference type="EMBL" id="KAJ9600344.1"/>
    </source>
</evidence>